<dbReference type="InterPro" id="IPR011098">
    <property type="entry name" value="G5_dom"/>
</dbReference>
<evidence type="ECO:0000313" key="9">
    <source>
        <dbReference type="EMBL" id="HBH1542619.1"/>
    </source>
</evidence>
<dbReference type="SUPFAM" id="SSF50685">
    <property type="entry name" value="Barwin-like endoglucanases"/>
    <property type="match status" value="1"/>
</dbReference>
<dbReference type="InterPro" id="IPR051933">
    <property type="entry name" value="Resuscitation_pf_RpfB"/>
</dbReference>
<reference evidence="9" key="4">
    <citation type="submission" date="2021-06" db="EMBL/GenBank/DDBJ databases">
        <authorList>
            <consortium name="NCBI Pathogen Detection Project"/>
        </authorList>
    </citation>
    <scope>NUCLEOTIDE SEQUENCE</scope>
    <source>
        <strain evidence="9">HN1000</strain>
    </source>
</reference>
<protein>
    <submittedName>
        <fullName evidence="10">Cell wall-binding protein yocH</fullName>
    </submittedName>
    <submittedName>
        <fullName evidence="9">G5 domain-containing protein</fullName>
    </submittedName>
    <submittedName>
        <fullName evidence="7">Putative exported protein</fullName>
    </submittedName>
    <submittedName>
        <fullName evidence="6">Putative hydrolase</fullName>
    </submittedName>
</protein>
<evidence type="ECO:0000256" key="3">
    <source>
        <dbReference type="SAM" id="MobiDB-lite"/>
    </source>
</evidence>
<reference evidence="10 11" key="2">
    <citation type="submission" date="2017-02" db="EMBL/GenBank/DDBJ databases">
        <authorList>
            <consortium name="Pathogen Informatics"/>
        </authorList>
    </citation>
    <scope>NUCLEOTIDE SEQUENCE [LARGE SCALE GENOMIC DNA]</scope>
    <source>
        <strain evidence="10 11">VRECD0157</strain>
    </source>
</reference>
<keyword evidence="2" id="KW-0694">RNA-binding</keyword>
<dbReference type="Proteomes" id="UP000878956">
    <property type="component" value="Unassembled WGS sequence"/>
</dbReference>
<dbReference type="InterPro" id="IPR036908">
    <property type="entry name" value="RlpA-like_sf"/>
</dbReference>
<dbReference type="EMBL" id="FUPS01000005">
    <property type="protein sequence ID" value="SJS28087.1"/>
    <property type="molecule type" value="Genomic_DNA"/>
</dbReference>
<evidence type="ECO:0000313" key="7">
    <source>
        <dbReference type="EMBL" id="CDS88719.1"/>
    </source>
</evidence>
<dbReference type="Pfam" id="PF03990">
    <property type="entry name" value="DUF348"/>
    <property type="match status" value="1"/>
</dbReference>
<keyword evidence="6" id="KW-0378">Hydrolase</keyword>
<organism evidence="6">
    <name type="scientific">Clostridioides difficile</name>
    <name type="common">Peptoclostridium difficile</name>
    <dbReference type="NCBI Taxonomy" id="1496"/>
    <lineage>
        <taxon>Bacteria</taxon>
        <taxon>Bacillati</taxon>
        <taxon>Bacillota</taxon>
        <taxon>Clostridia</taxon>
        <taxon>Peptostreptococcales</taxon>
        <taxon>Peptostreptococcaceae</taxon>
        <taxon>Clostridioides</taxon>
    </lineage>
</organism>
<dbReference type="PATRIC" id="fig|1496.1373.peg.563"/>
<dbReference type="PROSITE" id="PS51109">
    <property type="entry name" value="G5"/>
    <property type="match status" value="1"/>
</dbReference>
<gene>
    <name evidence="10" type="primary">yocH_1</name>
    <name evidence="8" type="ORF">BN1095_440047</name>
    <name evidence="6" type="ORF">BN1096_520222</name>
    <name evidence="7" type="ORF">BN1097_680181</name>
    <name evidence="9" type="ORF">KRM00_002107</name>
    <name evidence="10" type="ORF">SAMEA3375112_01684</name>
</gene>
<evidence type="ECO:0000313" key="11">
    <source>
        <dbReference type="Proteomes" id="UP000189137"/>
    </source>
</evidence>
<dbReference type="PANTHER" id="PTHR39160:SF4">
    <property type="entry name" value="RESUSCITATION-PROMOTING FACTOR RPFB"/>
    <property type="match status" value="1"/>
</dbReference>
<dbReference type="RefSeq" id="WP_021364658.1">
    <property type="nucleotide sequence ID" value="NZ_AP031492.1"/>
</dbReference>
<dbReference type="GO" id="GO:0019867">
    <property type="term" value="C:outer membrane"/>
    <property type="evidence" value="ECO:0007669"/>
    <property type="project" value="InterPro"/>
</dbReference>
<dbReference type="EMBL" id="DAEPXK010000020">
    <property type="protein sequence ID" value="HBH1542619.1"/>
    <property type="molecule type" value="Genomic_DNA"/>
</dbReference>
<dbReference type="PROSITE" id="PS50889">
    <property type="entry name" value="S4"/>
    <property type="match status" value="1"/>
</dbReference>
<dbReference type="InterPro" id="IPR007137">
    <property type="entry name" value="DUF348"/>
</dbReference>
<evidence type="ECO:0000313" key="8">
    <source>
        <dbReference type="EMBL" id="CDT33898.1"/>
    </source>
</evidence>
<dbReference type="Proteomes" id="UP000189137">
    <property type="component" value="Unassembled WGS sequence"/>
</dbReference>
<accession>A0A069A315</accession>
<dbReference type="GO" id="GO:0004553">
    <property type="term" value="F:hydrolase activity, hydrolyzing O-glycosyl compounds"/>
    <property type="evidence" value="ECO:0007669"/>
    <property type="project" value="InterPro"/>
</dbReference>
<evidence type="ECO:0000256" key="2">
    <source>
        <dbReference type="PROSITE-ProRule" id="PRU00182"/>
    </source>
</evidence>
<reference evidence="9" key="3">
    <citation type="journal article" date="2018" name="Genome Biol.">
        <title>SKESA: strategic k-mer extension for scrupulous assemblies.</title>
        <authorList>
            <person name="Souvorov A."/>
            <person name="Agarwala R."/>
            <person name="Lipman D.J."/>
        </authorList>
    </citation>
    <scope>NUCLEOTIDE SEQUENCE</scope>
    <source>
        <strain evidence="9">HN1000</strain>
    </source>
</reference>
<dbReference type="InterPro" id="IPR059180">
    <property type="entry name" value="3D_YorM"/>
</dbReference>
<feature type="compositionally biased region" description="Low complexity" evidence="3">
    <location>
        <begin position="170"/>
        <end position="189"/>
    </location>
</feature>
<evidence type="ECO:0000313" key="6">
    <source>
        <dbReference type="EMBL" id="CDS85324.1"/>
    </source>
</evidence>
<proteinExistence type="predicted"/>
<keyword evidence="1" id="KW-0732">Signal</keyword>
<dbReference type="EMBL" id="LK933116">
    <property type="protein sequence ID" value="CDT33898.1"/>
    <property type="molecule type" value="Genomic_DNA"/>
</dbReference>
<dbReference type="SMART" id="SM01208">
    <property type="entry name" value="G5"/>
    <property type="match status" value="1"/>
</dbReference>
<reference evidence="6" key="1">
    <citation type="submission" date="2014-07" db="EMBL/GenBank/DDBJ databases">
        <authorList>
            <person name="Monot Marc"/>
        </authorList>
    </citation>
    <scope>NUCLEOTIDE SEQUENCE</scope>
    <source>
        <strain evidence="8">7032989</strain>
        <strain evidence="7">7032994</strain>
    </source>
</reference>
<name>A0A069A315_CLODI</name>
<dbReference type="GO" id="GO:0003723">
    <property type="term" value="F:RNA binding"/>
    <property type="evidence" value="ECO:0007669"/>
    <property type="project" value="UniProtKB-KW"/>
</dbReference>
<keyword evidence="4" id="KW-1133">Transmembrane helix</keyword>
<dbReference type="InterPro" id="IPR010611">
    <property type="entry name" value="3D_dom"/>
</dbReference>
<feature type="region of interest" description="Disordered" evidence="3">
    <location>
        <begin position="163"/>
        <end position="194"/>
    </location>
</feature>
<dbReference type="CDD" id="cd14667">
    <property type="entry name" value="3D_containing_proteins"/>
    <property type="match status" value="1"/>
</dbReference>
<keyword evidence="4" id="KW-0472">Membrane</keyword>
<feature type="transmembrane region" description="Helical" evidence="4">
    <location>
        <begin position="12"/>
        <end position="29"/>
    </location>
</feature>
<dbReference type="Pfam" id="PF07501">
    <property type="entry name" value="G5"/>
    <property type="match status" value="1"/>
</dbReference>
<dbReference type="Gene3D" id="2.40.40.10">
    <property type="entry name" value="RlpA-like domain"/>
    <property type="match status" value="1"/>
</dbReference>
<feature type="domain" description="G5" evidence="5">
    <location>
        <begin position="84"/>
        <end position="164"/>
    </location>
</feature>
<evidence type="ECO:0000256" key="1">
    <source>
        <dbReference type="ARBA" id="ARBA00022729"/>
    </source>
</evidence>
<evidence type="ECO:0000256" key="4">
    <source>
        <dbReference type="SAM" id="Phobius"/>
    </source>
</evidence>
<evidence type="ECO:0000259" key="5">
    <source>
        <dbReference type="PROSITE" id="PS51109"/>
    </source>
</evidence>
<dbReference type="EMBL" id="LK932505">
    <property type="protein sequence ID" value="CDS85324.1"/>
    <property type="molecule type" value="Genomic_DNA"/>
</dbReference>
<keyword evidence="4" id="KW-0812">Transmembrane</keyword>
<dbReference type="Pfam" id="PF06725">
    <property type="entry name" value="3D"/>
    <property type="match status" value="1"/>
</dbReference>
<dbReference type="GO" id="GO:0009254">
    <property type="term" value="P:peptidoglycan turnover"/>
    <property type="evidence" value="ECO:0007669"/>
    <property type="project" value="InterPro"/>
</dbReference>
<dbReference type="EMBL" id="LK932407">
    <property type="protein sequence ID" value="CDS88719.1"/>
    <property type="molecule type" value="Genomic_DNA"/>
</dbReference>
<dbReference type="AlphaFoldDB" id="A0A069A315"/>
<dbReference type="PANTHER" id="PTHR39160">
    <property type="entry name" value="CELL WALL-BINDING PROTEIN YOCH"/>
    <property type="match status" value="1"/>
</dbReference>
<evidence type="ECO:0000313" key="10">
    <source>
        <dbReference type="EMBL" id="SJS28087.1"/>
    </source>
</evidence>
<dbReference type="Gene3D" id="2.20.230.10">
    <property type="entry name" value="Resuscitation-promoting factor rpfb"/>
    <property type="match status" value="1"/>
</dbReference>
<sequence>MNFKKLSNAKVSVMAVVLSVGILSGYSALNKQVTLVVRGEERTISTFSSNVGDLLESQNISYDSNDIVTLDENTKLSNGDKIEVIDVKEKTVVETKDIPFEVTVVEDGSLLKGDSKVKEEGKSGKSELIYKETYHNGKKVEKEFVKKVVKAEPVNKVVSKGTKVEMQVASSRGESSRRMASSSSSSSSSNNGKNMRVVATAYTGHSITATGTKPKWGTIAVDPKVIPYGTKVYIPQFDMVFTAEDCGGAIKGNKIDIYMNDSKTVYNWGRKTIDIRILK</sequence>